<dbReference type="Proteomes" id="UP000255167">
    <property type="component" value="Unassembled WGS sequence"/>
</dbReference>
<dbReference type="EMBL" id="UGNC01000004">
    <property type="protein sequence ID" value="STW39510.1"/>
    <property type="molecule type" value="Genomic_DNA"/>
</dbReference>
<dbReference type="AlphaFoldDB" id="A0A378F6V5"/>
<reference evidence="1 2" key="1">
    <citation type="submission" date="2018-06" db="EMBL/GenBank/DDBJ databases">
        <authorList>
            <consortium name="Pathogen Informatics"/>
            <person name="Doyle S."/>
        </authorList>
    </citation>
    <scope>NUCLEOTIDE SEQUENCE [LARGE SCALE GENOMIC DNA]</scope>
    <source>
        <strain evidence="1 2">NCTC9617</strain>
    </source>
</reference>
<protein>
    <submittedName>
        <fullName evidence="1">Uncharacterized protein</fullName>
    </submittedName>
</protein>
<sequence length="117" mass="12056">MRVGRLPAWRAKATACASLRTVTRWPFSSSTPHTSTCCASAAAVAGSSATTTWTATIASRGAELAPAVEHGTAQRAVAIEMGGKDKVPVKAGGQFSTLQAGAEQKTVCPARRDRRGA</sequence>
<evidence type="ECO:0000313" key="1">
    <source>
        <dbReference type="EMBL" id="STW39510.1"/>
    </source>
</evidence>
<proteinExistence type="predicted"/>
<accession>A0A378F6V5</accession>
<name>A0A378F6V5_KLEPN</name>
<gene>
    <name evidence="1" type="ORF">NCTC9617_01034</name>
</gene>
<organism evidence="1 2">
    <name type="scientific">Klebsiella pneumoniae</name>
    <dbReference type="NCBI Taxonomy" id="573"/>
    <lineage>
        <taxon>Bacteria</taxon>
        <taxon>Pseudomonadati</taxon>
        <taxon>Pseudomonadota</taxon>
        <taxon>Gammaproteobacteria</taxon>
        <taxon>Enterobacterales</taxon>
        <taxon>Enterobacteriaceae</taxon>
        <taxon>Klebsiella/Raoultella group</taxon>
        <taxon>Klebsiella</taxon>
        <taxon>Klebsiella pneumoniae complex</taxon>
    </lineage>
</organism>
<evidence type="ECO:0000313" key="2">
    <source>
        <dbReference type="Proteomes" id="UP000255167"/>
    </source>
</evidence>